<dbReference type="SUPFAM" id="SSF49503">
    <property type="entry name" value="Cupredoxins"/>
    <property type="match status" value="3"/>
</dbReference>
<evidence type="ECO:0000259" key="5">
    <source>
        <dbReference type="Pfam" id="PF00394"/>
    </source>
</evidence>
<dbReference type="FunFam" id="2.60.40.420:FF:000071">
    <property type="entry name" value="Conidial pigment biosynthesis oxidase Abr1/brown 1"/>
    <property type="match status" value="1"/>
</dbReference>
<name>A0A9P4IXX1_9PEZI</name>
<evidence type="ECO:0000313" key="8">
    <source>
        <dbReference type="EMBL" id="KAF2151927.1"/>
    </source>
</evidence>
<dbReference type="InterPro" id="IPR045087">
    <property type="entry name" value="Cu-oxidase_fam"/>
</dbReference>
<keyword evidence="3" id="KW-0560">Oxidoreductase</keyword>
<dbReference type="Pfam" id="PF07732">
    <property type="entry name" value="Cu-oxidase_3"/>
    <property type="match status" value="1"/>
</dbReference>
<dbReference type="InterPro" id="IPR001117">
    <property type="entry name" value="Cu-oxidase_2nd"/>
</dbReference>
<dbReference type="Proteomes" id="UP000799439">
    <property type="component" value="Unassembled WGS sequence"/>
</dbReference>
<dbReference type="GO" id="GO:0016491">
    <property type="term" value="F:oxidoreductase activity"/>
    <property type="evidence" value="ECO:0007669"/>
    <property type="project" value="UniProtKB-KW"/>
</dbReference>
<sequence length="604" mass="67614">MPWKLSKHPHKASTNHTWVRSSEDYVLSNDWDYDAEPQLREYHWNVSDAEINPDGVYRQMLVINGQFPGPLLRVNDGDTIKVVVHNSAVNATSIHWHGLYQNGTNHMDGTVGVTQCPIAPGQSFTYEFKVERQSGTYWYHGHHGAQAVDGLYGPLVIHGKNEKQLQKLDYISDRIVMVSDYYHDLSGALLYPYLAPDSENSEPVPDGALINGRGSRDCSSVPHRKCDNSTRGVDNSFFSLAPNAHHRLRIINVGAFAEFQFQIDEHEMAITEVDGTDVWPKSYHRLNINPAQRYSVVIHTNVSTSSSFWMRARMITTCFAERNPHLVSDIDAIVSYESSGTTKSPVKTPVSKDWQEALWLECRDLNTTELVPVQAVPAPSTADAFFYIRSNFEIGNYRLSRGFFNASSWRPNHSSPTLTRTIAGLKAHNETFLPSSPATINDAAFVQKNEFVIQTTGIQTIDLLIHNFDDGNHPMHLHGYKYFVLAAGHGAPPRLDPLRGPADRANLQPLYDGLDLSNPLRRDTASVEAYGWLLVRFVADNPGVWAFHCHVAWHTEAGLLMQFLTRGEGLGALEVGSEHEGLCKAKGIEKGAGPRDEDYWAVAR</sequence>
<feature type="domain" description="Plastocyanin-like" evidence="5">
    <location>
        <begin position="174"/>
        <end position="316"/>
    </location>
</feature>
<protein>
    <submittedName>
        <fullName evidence="8">Multicopper oxidase</fullName>
    </submittedName>
</protein>
<gene>
    <name evidence="8" type="ORF">K461DRAFT_286777</name>
</gene>
<evidence type="ECO:0000259" key="6">
    <source>
        <dbReference type="Pfam" id="PF07731"/>
    </source>
</evidence>
<keyword evidence="4" id="KW-0186">Copper</keyword>
<dbReference type="InterPro" id="IPR002355">
    <property type="entry name" value="Cu_oxidase_Cu_BS"/>
</dbReference>
<dbReference type="AlphaFoldDB" id="A0A9P4IXX1"/>
<dbReference type="Pfam" id="PF00394">
    <property type="entry name" value="Cu-oxidase"/>
    <property type="match status" value="1"/>
</dbReference>
<evidence type="ECO:0000256" key="3">
    <source>
        <dbReference type="ARBA" id="ARBA00023002"/>
    </source>
</evidence>
<comment type="similarity">
    <text evidence="1">Belongs to the multicopper oxidase family.</text>
</comment>
<comment type="caution">
    <text evidence="8">The sequence shown here is derived from an EMBL/GenBank/DDBJ whole genome shotgun (WGS) entry which is preliminary data.</text>
</comment>
<organism evidence="8 9">
    <name type="scientific">Myriangium duriaei CBS 260.36</name>
    <dbReference type="NCBI Taxonomy" id="1168546"/>
    <lineage>
        <taxon>Eukaryota</taxon>
        <taxon>Fungi</taxon>
        <taxon>Dikarya</taxon>
        <taxon>Ascomycota</taxon>
        <taxon>Pezizomycotina</taxon>
        <taxon>Dothideomycetes</taxon>
        <taxon>Dothideomycetidae</taxon>
        <taxon>Myriangiales</taxon>
        <taxon>Myriangiaceae</taxon>
        <taxon>Myriangium</taxon>
    </lineage>
</organism>
<dbReference type="PROSITE" id="PS00079">
    <property type="entry name" value="MULTICOPPER_OXIDASE1"/>
    <property type="match status" value="1"/>
</dbReference>
<dbReference type="CDD" id="cd13910">
    <property type="entry name" value="CuRO_3_MCO_like_4"/>
    <property type="match status" value="1"/>
</dbReference>
<keyword evidence="2" id="KW-0479">Metal-binding</keyword>
<evidence type="ECO:0000259" key="7">
    <source>
        <dbReference type="Pfam" id="PF07732"/>
    </source>
</evidence>
<proteinExistence type="inferred from homology"/>
<dbReference type="GO" id="GO:0005507">
    <property type="term" value="F:copper ion binding"/>
    <property type="evidence" value="ECO:0007669"/>
    <property type="project" value="InterPro"/>
</dbReference>
<dbReference type="CDD" id="cd13857">
    <property type="entry name" value="CuRO_1_Diphenol_Ox"/>
    <property type="match status" value="1"/>
</dbReference>
<reference evidence="8" key="1">
    <citation type="journal article" date="2020" name="Stud. Mycol.">
        <title>101 Dothideomycetes genomes: a test case for predicting lifestyles and emergence of pathogens.</title>
        <authorList>
            <person name="Haridas S."/>
            <person name="Albert R."/>
            <person name="Binder M."/>
            <person name="Bloem J."/>
            <person name="Labutti K."/>
            <person name="Salamov A."/>
            <person name="Andreopoulos B."/>
            <person name="Baker S."/>
            <person name="Barry K."/>
            <person name="Bills G."/>
            <person name="Bluhm B."/>
            <person name="Cannon C."/>
            <person name="Castanera R."/>
            <person name="Culley D."/>
            <person name="Daum C."/>
            <person name="Ezra D."/>
            <person name="Gonzalez J."/>
            <person name="Henrissat B."/>
            <person name="Kuo A."/>
            <person name="Liang C."/>
            <person name="Lipzen A."/>
            <person name="Lutzoni F."/>
            <person name="Magnuson J."/>
            <person name="Mondo S."/>
            <person name="Nolan M."/>
            <person name="Ohm R."/>
            <person name="Pangilinan J."/>
            <person name="Park H.-J."/>
            <person name="Ramirez L."/>
            <person name="Alfaro M."/>
            <person name="Sun H."/>
            <person name="Tritt A."/>
            <person name="Yoshinaga Y."/>
            <person name="Zwiers L.-H."/>
            <person name="Turgeon B."/>
            <person name="Goodwin S."/>
            <person name="Spatafora J."/>
            <person name="Crous P."/>
            <person name="Grigoriev I."/>
        </authorList>
    </citation>
    <scope>NUCLEOTIDE SEQUENCE</scope>
    <source>
        <strain evidence="8">CBS 260.36</strain>
    </source>
</reference>
<dbReference type="InterPro" id="IPR008972">
    <property type="entry name" value="Cupredoxin"/>
</dbReference>
<dbReference type="PANTHER" id="PTHR11709:SF414">
    <property type="entry name" value="ADR239WP"/>
    <property type="match status" value="1"/>
</dbReference>
<accession>A0A9P4IXX1</accession>
<dbReference type="EMBL" id="ML996087">
    <property type="protein sequence ID" value="KAF2151927.1"/>
    <property type="molecule type" value="Genomic_DNA"/>
</dbReference>
<evidence type="ECO:0000256" key="2">
    <source>
        <dbReference type="ARBA" id="ARBA00022723"/>
    </source>
</evidence>
<dbReference type="PROSITE" id="PS00080">
    <property type="entry name" value="MULTICOPPER_OXIDASE2"/>
    <property type="match status" value="1"/>
</dbReference>
<dbReference type="InterPro" id="IPR011707">
    <property type="entry name" value="Cu-oxidase-like_N"/>
</dbReference>
<feature type="domain" description="Plastocyanin-like" evidence="7">
    <location>
        <begin position="46"/>
        <end position="161"/>
    </location>
</feature>
<evidence type="ECO:0000256" key="1">
    <source>
        <dbReference type="ARBA" id="ARBA00010609"/>
    </source>
</evidence>
<evidence type="ECO:0000313" key="9">
    <source>
        <dbReference type="Proteomes" id="UP000799439"/>
    </source>
</evidence>
<dbReference type="Pfam" id="PF07731">
    <property type="entry name" value="Cu-oxidase_2"/>
    <property type="match status" value="1"/>
</dbReference>
<keyword evidence="9" id="KW-1185">Reference proteome</keyword>
<dbReference type="OrthoDB" id="2121828at2759"/>
<dbReference type="CDD" id="cd13886">
    <property type="entry name" value="CuRO_2_MCO_like_1"/>
    <property type="match status" value="1"/>
</dbReference>
<dbReference type="InterPro" id="IPR033138">
    <property type="entry name" value="Cu_oxidase_CS"/>
</dbReference>
<feature type="domain" description="Plastocyanin-like" evidence="6">
    <location>
        <begin position="432"/>
        <end position="566"/>
    </location>
</feature>
<dbReference type="Gene3D" id="2.60.40.420">
    <property type="entry name" value="Cupredoxins - blue copper proteins"/>
    <property type="match status" value="3"/>
</dbReference>
<dbReference type="PANTHER" id="PTHR11709">
    <property type="entry name" value="MULTI-COPPER OXIDASE"/>
    <property type="match status" value="1"/>
</dbReference>
<dbReference type="InterPro" id="IPR011706">
    <property type="entry name" value="Cu-oxidase_C"/>
</dbReference>
<evidence type="ECO:0000256" key="4">
    <source>
        <dbReference type="ARBA" id="ARBA00023008"/>
    </source>
</evidence>